<dbReference type="EMBL" id="KN838713">
    <property type="protein sequence ID" value="KIJ96719.1"/>
    <property type="molecule type" value="Genomic_DNA"/>
</dbReference>
<evidence type="ECO:0000313" key="3">
    <source>
        <dbReference type="Proteomes" id="UP000054477"/>
    </source>
</evidence>
<evidence type="ECO:0000313" key="2">
    <source>
        <dbReference type="EMBL" id="KIJ96719.1"/>
    </source>
</evidence>
<evidence type="ECO:0000256" key="1">
    <source>
        <dbReference type="SAM" id="MobiDB-lite"/>
    </source>
</evidence>
<sequence length="208" mass="23106">MSLLERVRAIRDAYYNEYRDRRNLFDKHGRPLDQLSDIGAGASFPRPRVRCGVWRRGIASMKGNDDEDADESGDSEQEDSSGGESDESEAESEDDEDEDDTDVPRLSSKTFLLILHLHKDSPPALIIILHFTSYQIPPPIRVWLGINKGHTSGGTHPKRPCVKRIGLRRTLSRLLSSSATLPPILVISTRSGSSPVTYILAKLVVQAS</sequence>
<reference evidence="3" key="2">
    <citation type="submission" date="2015-01" db="EMBL/GenBank/DDBJ databases">
        <title>Evolutionary Origins and Diversification of the Mycorrhizal Mutualists.</title>
        <authorList>
            <consortium name="DOE Joint Genome Institute"/>
            <consortium name="Mycorrhizal Genomics Consortium"/>
            <person name="Kohler A."/>
            <person name="Kuo A."/>
            <person name="Nagy L.G."/>
            <person name="Floudas D."/>
            <person name="Copeland A."/>
            <person name="Barry K.W."/>
            <person name="Cichocki N."/>
            <person name="Veneault-Fourrey C."/>
            <person name="LaButti K."/>
            <person name="Lindquist E.A."/>
            <person name="Lipzen A."/>
            <person name="Lundell T."/>
            <person name="Morin E."/>
            <person name="Murat C."/>
            <person name="Riley R."/>
            <person name="Ohm R."/>
            <person name="Sun H."/>
            <person name="Tunlid A."/>
            <person name="Henrissat B."/>
            <person name="Grigoriev I.V."/>
            <person name="Hibbett D.S."/>
            <person name="Martin F."/>
        </authorList>
    </citation>
    <scope>NUCLEOTIDE SEQUENCE [LARGE SCALE GENOMIC DNA]</scope>
    <source>
        <strain evidence="3">LaAM-08-1</strain>
    </source>
</reference>
<feature type="region of interest" description="Disordered" evidence="1">
    <location>
        <begin position="60"/>
        <end position="103"/>
    </location>
</feature>
<keyword evidence="3" id="KW-1185">Reference proteome</keyword>
<accession>A0A0C9WKW5</accession>
<gene>
    <name evidence="2" type="ORF">K443DRAFT_106842</name>
</gene>
<dbReference type="AlphaFoldDB" id="A0A0C9WKW5"/>
<reference evidence="2 3" key="1">
    <citation type="submission" date="2014-04" db="EMBL/GenBank/DDBJ databases">
        <authorList>
            <consortium name="DOE Joint Genome Institute"/>
            <person name="Kuo A."/>
            <person name="Kohler A."/>
            <person name="Nagy L.G."/>
            <person name="Floudas D."/>
            <person name="Copeland A."/>
            <person name="Barry K.W."/>
            <person name="Cichocki N."/>
            <person name="Veneault-Fourrey C."/>
            <person name="LaButti K."/>
            <person name="Lindquist E.A."/>
            <person name="Lipzen A."/>
            <person name="Lundell T."/>
            <person name="Morin E."/>
            <person name="Murat C."/>
            <person name="Sun H."/>
            <person name="Tunlid A."/>
            <person name="Henrissat B."/>
            <person name="Grigoriev I.V."/>
            <person name="Hibbett D.S."/>
            <person name="Martin F."/>
            <person name="Nordberg H.P."/>
            <person name="Cantor M.N."/>
            <person name="Hua S.X."/>
        </authorList>
    </citation>
    <scope>NUCLEOTIDE SEQUENCE [LARGE SCALE GENOMIC DNA]</scope>
    <source>
        <strain evidence="2 3">LaAM-08-1</strain>
    </source>
</reference>
<feature type="compositionally biased region" description="Acidic residues" evidence="1">
    <location>
        <begin position="65"/>
        <end position="101"/>
    </location>
</feature>
<dbReference type="OrthoDB" id="10470823at2759"/>
<proteinExistence type="predicted"/>
<name>A0A0C9WKW5_9AGAR</name>
<protein>
    <submittedName>
        <fullName evidence="2">Uncharacterized protein</fullName>
    </submittedName>
</protein>
<dbReference type="Proteomes" id="UP000054477">
    <property type="component" value="Unassembled WGS sequence"/>
</dbReference>
<dbReference type="HOGENOM" id="CLU_1294613_0_0_1"/>
<organism evidence="2 3">
    <name type="scientific">Laccaria amethystina LaAM-08-1</name>
    <dbReference type="NCBI Taxonomy" id="1095629"/>
    <lineage>
        <taxon>Eukaryota</taxon>
        <taxon>Fungi</taxon>
        <taxon>Dikarya</taxon>
        <taxon>Basidiomycota</taxon>
        <taxon>Agaricomycotina</taxon>
        <taxon>Agaricomycetes</taxon>
        <taxon>Agaricomycetidae</taxon>
        <taxon>Agaricales</taxon>
        <taxon>Agaricineae</taxon>
        <taxon>Hydnangiaceae</taxon>
        <taxon>Laccaria</taxon>
    </lineage>
</organism>